<evidence type="ECO:0000256" key="1">
    <source>
        <dbReference type="ARBA" id="ARBA00023125"/>
    </source>
</evidence>
<keyword evidence="4" id="KW-1185">Reference proteome</keyword>
<feature type="domain" description="HTH merR-type" evidence="2">
    <location>
        <begin position="115"/>
        <end position="184"/>
    </location>
</feature>
<dbReference type="PROSITE" id="PS50937">
    <property type="entry name" value="HTH_MERR_2"/>
    <property type="match status" value="2"/>
</dbReference>
<evidence type="ECO:0000313" key="4">
    <source>
        <dbReference type="Proteomes" id="UP000295626"/>
    </source>
</evidence>
<dbReference type="PANTHER" id="PTHR30204:SF93">
    <property type="entry name" value="HTH MERR-TYPE DOMAIN-CONTAINING PROTEIN"/>
    <property type="match status" value="1"/>
</dbReference>
<sequence length="228" mass="25018">MRPIDLAREHGLSTQAVRNYTDAGILPVAERSPSGYRRYSPRHAHALRAFVALVPAHGHADATAIMQAVHRDRVDLALTLVDRGHARLLADRQTLDAVEDALQGLDGADLSGGSPMSVGELARRLGVRPTTLRRWERAGVLRPPRDPGTGYRVYEAADVRDALLAHQLRRGTYPVEQIAEVLARVRAAGGVAPLRATLTDWRTRLDRRGRAMLAAATALDRYLTHTGR</sequence>
<dbReference type="InterPro" id="IPR000551">
    <property type="entry name" value="MerR-type_HTH_dom"/>
</dbReference>
<keyword evidence="1" id="KW-0238">DNA-binding</keyword>
<protein>
    <submittedName>
        <fullName evidence="3">MerR family transcriptional regulator</fullName>
    </submittedName>
</protein>
<dbReference type="SUPFAM" id="SSF46955">
    <property type="entry name" value="Putative DNA-binding domain"/>
    <property type="match status" value="2"/>
</dbReference>
<accession>A0ABY2DH21</accession>
<dbReference type="InterPro" id="IPR009061">
    <property type="entry name" value="DNA-bd_dom_put_sf"/>
</dbReference>
<reference evidence="3 4" key="1">
    <citation type="submission" date="2019-02" db="EMBL/GenBank/DDBJ databases">
        <title>Draft genome sequences of novel Actinobacteria.</title>
        <authorList>
            <person name="Sahin N."/>
            <person name="Ay H."/>
            <person name="Saygin H."/>
        </authorList>
    </citation>
    <scope>NUCLEOTIDE SEQUENCE [LARGE SCALE GENOMIC DNA]</scope>
    <source>
        <strain evidence="3 4">JCM 30529</strain>
    </source>
</reference>
<dbReference type="CDD" id="cd04773">
    <property type="entry name" value="HTH_TioE_rpt2"/>
    <property type="match status" value="1"/>
</dbReference>
<dbReference type="InterPro" id="IPR047057">
    <property type="entry name" value="MerR_fam"/>
</dbReference>
<dbReference type="Gene3D" id="1.10.1660.10">
    <property type="match status" value="2"/>
</dbReference>
<comment type="caution">
    <text evidence="3">The sequence shown here is derived from an EMBL/GenBank/DDBJ whole genome shotgun (WGS) entry which is preliminary data.</text>
</comment>
<gene>
    <name evidence="3" type="ORF">E1091_14460</name>
</gene>
<name>A0ABY2DH21_9ACTN</name>
<dbReference type="Pfam" id="PF00376">
    <property type="entry name" value="MerR"/>
    <property type="match status" value="1"/>
</dbReference>
<feature type="domain" description="HTH merR-type" evidence="2">
    <location>
        <begin position="1"/>
        <end position="40"/>
    </location>
</feature>
<dbReference type="SMART" id="SM00422">
    <property type="entry name" value="HTH_MERR"/>
    <property type="match status" value="2"/>
</dbReference>
<evidence type="ECO:0000259" key="2">
    <source>
        <dbReference type="PROSITE" id="PS50937"/>
    </source>
</evidence>
<dbReference type="Pfam" id="PF13411">
    <property type="entry name" value="MerR_1"/>
    <property type="match status" value="1"/>
</dbReference>
<proteinExistence type="predicted"/>
<dbReference type="PANTHER" id="PTHR30204">
    <property type="entry name" value="REDOX-CYCLING DRUG-SENSING TRANSCRIPTIONAL ACTIVATOR SOXR"/>
    <property type="match status" value="1"/>
</dbReference>
<dbReference type="Proteomes" id="UP000295626">
    <property type="component" value="Unassembled WGS sequence"/>
</dbReference>
<organism evidence="3 4">
    <name type="scientific">Micromonospora fluostatini</name>
    <dbReference type="NCBI Taxonomy" id="1629071"/>
    <lineage>
        <taxon>Bacteria</taxon>
        <taxon>Bacillati</taxon>
        <taxon>Actinomycetota</taxon>
        <taxon>Actinomycetes</taxon>
        <taxon>Micromonosporales</taxon>
        <taxon>Micromonosporaceae</taxon>
        <taxon>Micromonospora</taxon>
    </lineage>
</organism>
<evidence type="ECO:0000313" key="3">
    <source>
        <dbReference type="EMBL" id="TDB89939.1"/>
    </source>
</evidence>
<dbReference type="EMBL" id="SMKE01000574">
    <property type="protein sequence ID" value="TDB89939.1"/>
    <property type="molecule type" value="Genomic_DNA"/>
</dbReference>